<keyword evidence="8" id="KW-1185">Reference proteome</keyword>
<dbReference type="NCBIfam" id="TIGR00138">
    <property type="entry name" value="rsmG_gidB"/>
    <property type="match status" value="1"/>
</dbReference>
<dbReference type="KEGG" id="vgo:GJW-30_1_00744"/>
<feature type="binding site" evidence="6">
    <location>
        <position position="123"/>
    </location>
    <ligand>
        <name>S-adenosyl-L-methionine</name>
        <dbReference type="ChEBI" id="CHEBI:59789"/>
    </ligand>
</feature>
<evidence type="ECO:0000256" key="3">
    <source>
        <dbReference type="ARBA" id="ARBA00022603"/>
    </source>
</evidence>
<keyword evidence="5 6" id="KW-0949">S-adenosyl-L-methionine</keyword>
<evidence type="ECO:0000256" key="2">
    <source>
        <dbReference type="ARBA" id="ARBA00022552"/>
    </source>
</evidence>
<accession>A0A0S3PR11</accession>
<keyword evidence="3 6" id="KW-0489">Methyltransferase</keyword>
<dbReference type="SUPFAM" id="SSF53335">
    <property type="entry name" value="S-adenosyl-L-methionine-dependent methyltransferases"/>
    <property type="match status" value="1"/>
</dbReference>
<name>A0A0S3PR11_9BRAD</name>
<reference evidence="7 8" key="1">
    <citation type="submission" date="2015-08" db="EMBL/GenBank/DDBJ databases">
        <title>Investigation of the bacterial diversity of lava forest soil.</title>
        <authorList>
            <person name="Lee J.S."/>
        </authorList>
    </citation>
    <scope>NUCLEOTIDE SEQUENCE [LARGE SCALE GENOMIC DNA]</scope>
    <source>
        <strain evidence="7 8">GJW-30</strain>
    </source>
</reference>
<evidence type="ECO:0000256" key="5">
    <source>
        <dbReference type="ARBA" id="ARBA00022691"/>
    </source>
</evidence>
<gene>
    <name evidence="6 7" type="primary">rsmG</name>
    <name evidence="7" type="ORF">GJW-30_1_00744</name>
</gene>
<sequence>MERLDAIVEQLRIWQQRINLVAPSTVSEVWTRHVGDSWQLLALAPDARLWVDLGSGGGFPGLVVAAALVDRGGSIHLVESNNKKAAFLRECARIAGLPVKVHAKRIEEFAASFAEAPDIVSARALAPMDKLLDYVEPFLKKGAQALLPKGQDVEQELTQAAISWHIDAELVPSVIEPHAKIVRVLNARRR</sequence>
<feature type="binding site" evidence="6">
    <location>
        <begin position="106"/>
        <end position="107"/>
    </location>
    <ligand>
        <name>S-adenosyl-L-methionine</name>
        <dbReference type="ChEBI" id="CHEBI:59789"/>
    </ligand>
</feature>
<evidence type="ECO:0000313" key="8">
    <source>
        <dbReference type="Proteomes" id="UP000236884"/>
    </source>
</evidence>
<evidence type="ECO:0000256" key="6">
    <source>
        <dbReference type="HAMAP-Rule" id="MF_00074"/>
    </source>
</evidence>
<dbReference type="GO" id="GO:0005829">
    <property type="term" value="C:cytosol"/>
    <property type="evidence" value="ECO:0007669"/>
    <property type="project" value="TreeGrafter"/>
</dbReference>
<dbReference type="GO" id="GO:0070043">
    <property type="term" value="F:rRNA (guanine-N7-)-methyltransferase activity"/>
    <property type="evidence" value="ECO:0007669"/>
    <property type="project" value="UniProtKB-UniRule"/>
</dbReference>
<dbReference type="HAMAP" id="MF_00074">
    <property type="entry name" value="16SrRNA_methyltr_G"/>
    <property type="match status" value="1"/>
</dbReference>
<evidence type="ECO:0000256" key="4">
    <source>
        <dbReference type="ARBA" id="ARBA00022679"/>
    </source>
</evidence>
<dbReference type="EC" id="2.1.1.170" evidence="6"/>
<dbReference type="InterPro" id="IPR029063">
    <property type="entry name" value="SAM-dependent_MTases_sf"/>
</dbReference>
<dbReference type="InterPro" id="IPR003682">
    <property type="entry name" value="rRNA_ssu_MeTfrase_G"/>
</dbReference>
<dbReference type="OrthoDB" id="9808773at2"/>
<comment type="similarity">
    <text evidence="6">Belongs to the methyltransferase superfamily. RNA methyltransferase RsmG family.</text>
</comment>
<organism evidence="7 8">
    <name type="scientific">Variibacter gotjawalensis</name>
    <dbReference type="NCBI Taxonomy" id="1333996"/>
    <lineage>
        <taxon>Bacteria</taxon>
        <taxon>Pseudomonadati</taxon>
        <taxon>Pseudomonadota</taxon>
        <taxon>Alphaproteobacteria</taxon>
        <taxon>Hyphomicrobiales</taxon>
        <taxon>Nitrobacteraceae</taxon>
        <taxon>Variibacter</taxon>
    </lineage>
</organism>
<feature type="binding site" evidence="6">
    <location>
        <position position="59"/>
    </location>
    <ligand>
        <name>S-adenosyl-L-methionine</name>
        <dbReference type="ChEBI" id="CHEBI:59789"/>
    </ligand>
</feature>
<keyword evidence="4 6" id="KW-0808">Transferase</keyword>
<proteinExistence type="inferred from homology"/>
<evidence type="ECO:0000256" key="1">
    <source>
        <dbReference type="ARBA" id="ARBA00022490"/>
    </source>
</evidence>
<comment type="function">
    <text evidence="6">Specifically methylates the N7 position of guanine in position 527 of 16S rRNA.</text>
</comment>
<dbReference type="PIRSF" id="PIRSF003078">
    <property type="entry name" value="GidB"/>
    <property type="match status" value="1"/>
</dbReference>
<evidence type="ECO:0000313" key="7">
    <source>
        <dbReference type="EMBL" id="BAT58222.1"/>
    </source>
</evidence>
<comment type="caution">
    <text evidence="6">Lacks conserved residue(s) required for the propagation of feature annotation.</text>
</comment>
<dbReference type="Pfam" id="PF02527">
    <property type="entry name" value="GidB"/>
    <property type="match status" value="1"/>
</dbReference>
<dbReference type="PANTHER" id="PTHR31760:SF0">
    <property type="entry name" value="S-ADENOSYL-L-METHIONINE-DEPENDENT METHYLTRANSFERASES SUPERFAMILY PROTEIN"/>
    <property type="match status" value="1"/>
</dbReference>
<protein>
    <recommendedName>
        <fullName evidence="6">Ribosomal RNA small subunit methyltransferase G</fullName>
        <ecNumber evidence="6">2.1.1.170</ecNumber>
    </recommendedName>
    <alternativeName>
        <fullName evidence="6">16S rRNA 7-methylguanosine methyltransferase</fullName>
        <shortName evidence="6">16S rRNA m7G methyltransferase</shortName>
    </alternativeName>
</protein>
<dbReference type="Gene3D" id="3.40.50.150">
    <property type="entry name" value="Vaccinia Virus protein VP39"/>
    <property type="match status" value="1"/>
</dbReference>
<keyword evidence="1 6" id="KW-0963">Cytoplasm</keyword>
<dbReference type="Proteomes" id="UP000236884">
    <property type="component" value="Chromosome"/>
</dbReference>
<dbReference type="EMBL" id="AP014946">
    <property type="protein sequence ID" value="BAT58222.1"/>
    <property type="molecule type" value="Genomic_DNA"/>
</dbReference>
<dbReference type="AlphaFoldDB" id="A0A0S3PR11"/>
<comment type="catalytic activity">
    <reaction evidence="6">
        <text>guanosine(527) in 16S rRNA + S-adenosyl-L-methionine = N(7)-methylguanosine(527) in 16S rRNA + S-adenosyl-L-homocysteine</text>
        <dbReference type="Rhea" id="RHEA:42732"/>
        <dbReference type="Rhea" id="RHEA-COMP:10209"/>
        <dbReference type="Rhea" id="RHEA-COMP:10210"/>
        <dbReference type="ChEBI" id="CHEBI:57856"/>
        <dbReference type="ChEBI" id="CHEBI:59789"/>
        <dbReference type="ChEBI" id="CHEBI:74269"/>
        <dbReference type="ChEBI" id="CHEBI:74480"/>
        <dbReference type="EC" id="2.1.1.170"/>
    </reaction>
</comment>
<dbReference type="PANTHER" id="PTHR31760">
    <property type="entry name" value="S-ADENOSYL-L-METHIONINE-DEPENDENT METHYLTRANSFERASES SUPERFAMILY PROTEIN"/>
    <property type="match status" value="1"/>
</dbReference>
<comment type="subcellular location">
    <subcellularLocation>
        <location evidence="6">Cytoplasm</location>
    </subcellularLocation>
</comment>
<feature type="binding site" evidence="6">
    <location>
        <position position="54"/>
    </location>
    <ligand>
        <name>S-adenosyl-L-methionine</name>
        <dbReference type="ChEBI" id="CHEBI:59789"/>
    </ligand>
</feature>
<keyword evidence="2 6" id="KW-0698">rRNA processing</keyword>